<comment type="caution">
    <text evidence="2">The sequence shown here is derived from an EMBL/GenBank/DDBJ whole genome shotgun (WGS) entry which is preliminary data.</text>
</comment>
<evidence type="ECO:0000313" key="3">
    <source>
        <dbReference type="Proteomes" id="UP000824540"/>
    </source>
</evidence>
<feature type="region of interest" description="Disordered" evidence="1">
    <location>
        <begin position="1"/>
        <end position="54"/>
    </location>
</feature>
<keyword evidence="3" id="KW-1185">Reference proteome</keyword>
<dbReference type="AlphaFoldDB" id="A0A8T2MME4"/>
<gene>
    <name evidence="2" type="ORF">JZ751_010706</name>
</gene>
<dbReference type="EMBL" id="JAFBMS010001832">
    <property type="protein sequence ID" value="KAG9328776.1"/>
    <property type="molecule type" value="Genomic_DNA"/>
</dbReference>
<reference evidence="2" key="1">
    <citation type="thesis" date="2021" institute="BYU ScholarsArchive" country="Provo, UT, USA">
        <title>Applications of and Algorithms for Genome Assembly and Genomic Analyses with an Emphasis on Marine Teleosts.</title>
        <authorList>
            <person name="Pickett B.D."/>
        </authorList>
    </citation>
    <scope>NUCLEOTIDE SEQUENCE</scope>
    <source>
        <strain evidence="2">HI-2016</strain>
    </source>
</reference>
<feature type="compositionally biased region" description="Polar residues" evidence="1">
    <location>
        <begin position="45"/>
        <end position="54"/>
    </location>
</feature>
<protein>
    <submittedName>
        <fullName evidence="2">Uncharacterized protein</fullName>
    </submittedName>
</protein>
<organism evidence="2 3">
    <name type="scientific">Albula glossodonta</name>
    <name type="common">roundjaw bonefish</name>
    <dbReference type="NCBI Taxonomy" id="121402"/>
    <lineage>
        <taxon>Eukaryota</taxon>
        <taxon>Metazoa</taxon>
        <taxon>Chordata</taxon>
        <taxon>Craniata</taxon>
        <taxon>Vertebrata</taxon>
        <taxon>Euteleostomi</taxon>
        <taxon>Actinopterygii</taxon>
        <taxon>Neopterygii</taxon>
        <taxon>Teleostei</taxon>
        <taxon>Albuliformes</taxon>
        <taxon>Albulidae</taxon>
        <taxon>Albula</taxon>
    </lineage>
</organism>
<evidence type="ECO:0000256" key="1">
    <source>
        <dbReference type="SAM" id="MobiDB-lite"/>
    </source>
</evidence>
<evidence type="ECO:0000313" key="2">
    <source>
        <dbReference type="EMBL" id="KAG9328776.1"/>
    </source>
</evidence>
<dbReference type="Proteomes" id="UP000824540">
    <property type="component" value="Unassembled WGS sequence"/>
</dbReference>
<name>A0A8T2MME4_9TELE</name>
<proteinExistence type="predicted"/>
<sequence>METRARGSVQQHKAVAPLDSSVTPAQLGVPARSGGPHFGRGRQAQIPTVSNPMH</sequence>
<accession>A0A8T2MME4</accession>